<reference evidence="2" key="1">
    <citation type="submission" date="2016-10" db="EMBL/GenBank/DDBJ databases">
        <authorList>
            <person name="Varghese N."/>
            <person name="Submissions S."/>
        </authorList>
    </citation>
    <scope>NUCLEOTIDE SEQUENCE [LARGE SCALE GENOMIC DNA]</scope>
    <source>
        <strain evidence="2">DSM 22002</strain>
    </source>
</reference>
<protein>
    <recommendedName>
        <fullName evidence="3">Pyridoxamine 5'-phosphate oxidase</fullName>
    </recommendedName>
</protein>
<gene>
    <name evidence="1" type="ORF">SAMN04489720_1883</name>
</gene>
<proteinExistence type="predicted"/>
<dbReference type="Gene3D" id="2.30.110.10">
    <property type="entry name" value="Electron Transport, Fmn-binding Protein, Chain A"/>
    <property type="match status" value="1"/>
</dbReference>
<dbReference type="STRING" id="399736.SAMN04489720_1883"/>
<dbReference type="Proteomes" id="UP000198822">
    <property type="component" value="Chromosome I"/>
</dbReference>
<evidence type="ECO:0000313" key="1">
    <source>
        <dbReference type="EMBL" id="SDH64746.1"/>
    </source>
</evidence>
<dbReference type="EMBL" id="LT629695">
    <property type="protein sequence ID" value="SDH64746.1"/>
    <property type="molecule type" value="Genomic_DNA"/>
</dbReference>
<accession>A0A1G8E481</accession>
<dbReference type="OrthoDB" id="4828394at2"/>
<dbReference type="AlphaFoldDB" id="A0A1G8E481"/>
<dbReference type="SUPFAM" id="SSF50475">
    <property type="entry name" value="FMN-binding split barrel"/>
    <property type="match status" value="1"/>
</dbReference>
<keyword evidence="2" id="KW-1185">Reference proteome</keyword>
<dbReference type="RefSeq" id="WP_157674763.1">
    <property type="nucleotide sequence ID" value="NZ_LT629695.1"/>
</dbReference>
<evidence type="ECO:0000313" key="2">
    <source>
        <dbReference type="Proteomes" id="UP000198822"/>
    </source>
</evidence>
<dbReference type="InterPro" id="IPR012349">
    <property type="entry name" value="Split_barrel_FMN-bd"/>
</dbReference>
<evidence type="ECO:0008006" key="3">
    <source>
        <dbReference type="Google" id="ProtNLM"/>
    </source>
</evidence>
<sequence length="143" mass="15642">MSALTMPLADRWRFLSEATVAVVSASHDGESVAVPIWIEARDRSVLMVTPRASEKARVMLGAGRAWVTALTNDAPYRFVAGEGPVELDESVDLPALVRSMSRRSLGEAKGAEFAEGWLEGDPSIVVLRVTPDRWRSMDESRGE</sequence>
<name>A0A1G8E481_9MICO</name>
<organism evidence="1 2">
    <name type="scientific">Agrococcus jejuensis</name>
    <dbReference type="NCBI Taxonomy" id="399736"/>
    <lineage>
        <taxon>Bacteria</taxon>
        <taxon>Bacillati</taxon>
        <taxon>Actinomycetota</taxon>
        <taxon>Actinomycetes</taxon>
        <taxon>Micrococcales</taxon>
        <taxon>Microbacteriaceae</taxon>
        <taxon>Agrococcus</taxon>
    </lineage>
</organism>